<gene>
    <name evidence="2" type="primary">LOC113695982</name>
</gene>
<dbReference type="PANTHER" id="PTHR33703:SF1">
    <property type="entry name" value="WOUND-INDUCED PROTEIN 1"/>
    <property type="match status" value="1"/>
</dbReference>
<dbReference type="InterPro" id="IPR009798">
    <property type="entry name" value="Wun1-like"/>
</dbReference>
<organism evidence="1 2">
    <name type="scientific">Coffea arabica</name>
    <name type="common">Arabian coffee</name>
    <dbReference type="NCBI Taxonomy" id="13443"/>
    <lineage>
        <taxon>Eukaryota</taxon>
        <taxon>Viridiplantae</taxon>
        <taxon>Streptophyta</taxon>
        <taxon>Embryophyta</taxon>
        <taxon>Tracheophyta</taxon>
        <taxon>Spermatophyta</taxon>
        <taxon>Magnoliopsida</taxon>
        <taxon>eudicotyledons</taxon>
        <taxon>Gunneridae</taxon>
        <taxon>Pentapetalae</taxon>
        <taxon>asterids</taxon>
        <taxon>lamiids</taxon>
        <taxon>Gentianales</taxon>
        <taxon>Rubiaceae</taxon>
        <taxon>Ixoroideae</taxon>
        <taxon>Gardenieae complex</taxon>
        <taxon>Bertiereae - Coffeeae clade</taxon>
        <taxon>Coffeeae</taxon>
        <taxon>Coffea</taxon>
    </lineage>
</organism>
<protein>
    <submittedName>
        <fullName evidence="2">Senescence associated gene 20-like</fullName>
    </submittedName>
</protein>
<dbReference type="Pfam" id="PF07107">
    <property type="entry name" value="WI12"/>
    <property type="match status" value="1"/>
</dbReference>
<evidence type="ECO:0000313" key="2">
    <source>
        <dbReference type="RefSeq" id="XP_027071054.1"/>
    </source>
</evidence>
<dbReference type="RefSeq" id="XP_027071054.1">
    <property type="nucleotide sequence ID" value="XM_027215253.2"/>
</dbReference>
<dbReference type="PANTHER" id="PTHR33703">
    <property type="entry name" value="OS07G0691300 PROTEIN"/>
    <property type="match status" value="1"/>
</dbReference>
<dbReference type="OrthoDB" id="667779at2759"/>
<keyword evidence="1" id="KW-1185">Reference proteome</keyword>
<dbReference type="AlphaFoldDB" id="A0A6P6SYB2"/>
<name>A0A6P6SYB2_COFAR</name>
<reference evidence="2" key="2">
    <citation type="submission" date="2025-08" db="UniProtKB">
        <authorList>
            <consortium name="RefSeq"/>
        </authorList>
    </citation>
    <scope>IDENTIFICATION</scope>
    <source>
        <tissue evidence="2">Leaves</tissue>
    </source>
</reference>
<dbReference type="Gene3D" id="3.10.450.50">
    <property type="match status" value="1"/>
</dbReference>
<dbReference type="SUPFAM" id="SSF54427">
    <property type="entry name" value="NTF2-like"/>
    <property type="match status" value="1"/>
</dbReference>
<sequence>MATKKAAEANEEASFKEMEPNSQKLVLALYDALKAKDVGTVQTFLAPDIDWWFHGPPSHQQHLMGLLTGKDSSFVFKPLSIAAFGSLVLVEGFDQKNSSVSWVHAWTVSQGRMITQVREYFNTHVTVTLLGSSTTKSSNESEQPQGASSQANPLKYCQSIWQSKLVDNSVVPGLVLAL</sequence>
<dbReference type="GeneID" id="113695982"/>
<evidence type="ECO:0000313" key="1">
    <source>
        <dbReference type="Proteomes" id="UP001652660"/>
    </source>
</evidence>
<dbReference type="Proteomes" id="UP001652660">
    <property type="component" value="Chromosome 1e"/>
</dbReference>
<proteinExistence type="predicted"/>
<accession>A0A6P6SYB2</accession>
<reference evidence="1" key="1">
    <citation type="journal article" date="2025" name="Foods">
        <title>Unveiling the Microbial Signatures of Arabica Coffee Cherries: Insights into Ripeness Specific Diversity, Functional Traits, and Implications for Quality and Safety.</title>
        <authorList>
            <consortium name="RefSeq"/>
            <person name="Tenea G.N."/>
            <person name="Cifuentes V."/>
            <person name="Reyes P."/>
            <person name="Cevallos-Vallejos M."/>
        </authorList>
    </citation>
    <scope>NUCLEOTIDE SEQUENCE [LARGE SCALE GENOMIC DNA]</scope>
</reference>
<dbReference type="InterPro" id="IPR032710">
    <property type="entry name" value="NTF2-like_dom_sf"/>
</dbReference>